<gene>
    <name evidence="1" type="ORF">AVEN_98860_1</name>
</gene>
<dbReference type="AlphaFoldDB" id="A0A4Y2QL39"/>
<comment type="caution">
    <text evidence="1">The sequence shown here is derived from an EMBL/GenBank/DDBJ whole genome shotgun (WGS) entry which is preliminary data.</text>
</comment>
<protein>
    <submittedName>
        <fullName evidence="1">Uncharacterized protein</fullName>
    </submittedName>
</protein>
<dbReference type="EMBL" id="BGPR01014174">
    <property type="protein sequence ID" value="GBN64044.1"/>
    <property type="molecule type" value="Genomic_DNA"/>
</dbReference>
<evidence type="ECO:0000313" key="2">
    <source>
        <dbReference type="Proteomes" id="UP000499080"/>
    </source>
</evidence>
<dbReference type="Proteomes" id="UP000499080">
    <property type="component" value="Unassembled WGS sequence"/>
</dbReference>
<reference evidence="1 2" key="1">
    <citation type="journal article" date="2019" name="Sci. Rep.">
        <title>Orb-weaving spider Araneus ventricosus genome elucidates the spidroin gene catalogue.</title>
        <authorList>
            <person name="Kono N."/>
            <person name="Nakamura H."/>
            <person name="Ohtoshi R."/>
            <person name="Moran D.A.P."/>
            <person name="Shinohara A."/>
            <person name="Yoshida Y."/>
            <person name="Fujiwara M."/>
            <person name="Mori M."/>
            <person name="Tomita M."/>
            <person name="Arakawa K."/>
        </authorList>
    </citation>
    <scope>NUCLEOTIDE SEQUENCE [LARGE SCALE GENOMIC DNA]</scope>
</reference>
<organism evidence="1 2">
    <name type="scientific">Araneus ventricosus</name>
    <name type="common">Orbweaver spider</name>
    <name type="synonym">Epeira ventricosa</name>
    <dbReference type="NCBI Taxonomy" id="182803"/>
    <lineage>
        <taxon>Eukaryota</taxon>
        <taxon>Metazoa</taxon>
        <taxon>Ecdysozoa</taxon>
        <taxon>Arthropoda</taxon>
        <taxon>Chelicerata</taxon>
        <taxon>Arachnida</taxon>
        <taxon>Araneae</taxon>
        <taxon>Araneomorphae</taxon>
        <taxon>Entelegynae</taxon>
        <taxon>Araneoidea</taxon>
        <taxon>Araneidae</taxon>
        <taxon>Araneus</taxon>
    </lineage>
</organism>
<keyword evidence="2" id="KW-1185">Reference proteome</keyword>
<proteinExistence type="predicted"/>
<sequence>MCSPDNASQQELSNEAVFLEKYVFYEASCYYCFYKCLYTEENKIKELPWQKYGCYIFERLYLQGKNSVLSKMPGCNRKKSVSSYKAKHWD</sequence>
<evidence type="ECO:0000313" key="1">
    <source>
        <dbReference type="EMBL" id="GBN64044.1"/>
    </source>
</evidence>
<name>A0A4Y2QL39_ARAVE</name>
<accession>A0A4Y2QL39</accession>